<dbReference type="Pfam" id="PF10545">
    <property type="entry name" value="MADF_DNA_bdg"/>
    <property type="match status" value="1"/>
</dbReference>
<dbReference type="InterPro" id="IPR006578">
    <property type="entry name" value="MADF-dom"/>
</dbReference>
<reference evidence="3 4" key="1">
    <citation type="submission" date="2024-05" db="EMBL/GenBank/DDBJ databases">
        <title>Genetic variation in Jamaican populations of the coffee berry borer (Hypothenemus hampei).</title>
        <authorList>
            <person name="Errbii M."/>
            <person name="Myrie A."/>
        </authorList>
    </citation>
    <scope>NUCLEOTIDE SEQUENCE [LARGE SCALE GENOMIC DNA]</scope>
    <source>
        <strain evidence="3">JA-Hopewell-2020-01-JO</strain>
        <tissue evidence="3">Whole body</tissue>
    </source>
</reference>
<name>A0ABD1E462_HYPHA</name>
<dbReference type="PANTHER" id="PTHR21505">
    <property type="entry name" value="MADF DOMAIN-CONTAINING PROTEIN-RELATED"/>
    <property type="match status" value="1"/>
</dbReference>
<evidence type="ECO:0000313" key="3">
    <source>
        <dbReference type="EMBL" id="KAL1489145.1"/>
    </source>
</evidence>
<dbReference type="Proteomes" id="UP001566132">
    <property type="component" value="Unassembled WGS sequence"/>
</dbReference>
<feature type="region of interest" description="Disordered" evidence="1">
    <location>
        <begin position="101"/>
        <end position="150"/>
    </location>
</feature>
<keyword evidence="4" id="KW-1185">Reference proteome</keyword>
<sequence length="233" mass="26183">MECQDVGGYPCLYDPKNRFYSNKHARADALNKIKEDMNISQLTVEDIKTKINNIRTQISHELKKTRGCSKSGLGTDEKYEPIWWFDLAQFLIPFVKPRTGKDTLGNSMDNKKSTTVLADDTNGNTEYTSDLTTDYSSEDPTPSASTQTSKISLGIKRKRVGNETDSVGAYSKTIETLKVLNNNMLKIATSENENKEKEFAQYIAKELSEIDDSEILLTAKYEISKIILLKVSG</sequence>
<accession>A0ABD1E462</accession>
<comment type="caution">
    <text evidence="3">The sequence shown here is derived from an EMBL/GenBank/DDBJ whole genome shotgun (WGS) entry which is preliminary data.</text>
</comment>
<proteinExistence type="predicted"/>
<dbReference type="AlphaFoldDB" id="A0ABD1E462"/>
<dbReference type="SMART" id="SM00595">
    <property type="entry name" value="MADF"/>
    <property type="match status" value="1"/>
</dbReference>
<protein>
    <recommendedName>
        <fullName evidence="2">MADF domain-containing protein</fullName>
    </recommendedName>
</protein>
<dbReference type="PROSITE" id="PS51029">
    <property type="entry name" value="MADF"/>
    <property type="match status" value="1"/>
</dbReference>
<evidence type="ECO:0000313" key="4">
    <source>
        <dbReference type="Proteomes" id="UP001566132"/>
    </source>
</evidence>
<dbReference type="EMBL" id="JBDJPC010000012">
    <property type="protein sequence ID" value="KAL1489145.1"/>
    <property type="molecule type" value="Genomic_DNA"/>
</dbReference>
<evidence type="ECO:0000256" key="1">
    <source>
        <dbReference type="SAM" id="MobiDB-lite"/>
    </source>
</evidence>
<gene>
    <name evidence="3" type="ORF">ABEB36_014087</name>
</gene>
<feature type="compositionally biased region" description="Polar residues" evidence="1">
    <location>
        <begin position="104"/>
        <end position="150"/>
    </location>
</feature>
<dbReference type="PANTHER" id="PTHR21505:SF12">
    <property type="entry name" value="MADF DOMAIN-CONTAINING PROTEIN-RELATED"/>
    <property type="match status" value="1"/>
</dbReference>
<evidence type="ECO:0000259" key="2">
    <source>
        <dbReference type="PROSITE" id="PS51029"/>
    </source>
</evidence>
<feature type="domain" description="MADF" evidence="2">
    <location>
        <begin position="1"/>
        <end position="96"/>
    </location>
</feature>
<organism evidence="3 4">
    <name type="scientific">Hypothenemus hampei</name>
    <name type="common">Coffee berry borer</name>
    <dbReference type="NCBI Taxonomy" id="57062"/>
    <lineage>
        <taxon>Eukaryota</taxon>
        <taxon>Metazoa</taxon>
        <taxon>Ecdysozoa</taxon>
        <taxon>Arthropoda</taxon>
        <taxon>Hexapoda</taxon>
        <taxon>Insecta</taxon>
        <taxon>Pterygota</taxon>
        <taxon>Neoptera</taxon>
        <taxon>Endopterygota</taxon>
        <taxon>Coleoptera</taxon>
        <taxon>Polyphaga</taxon>
        <taxon>Cucujiformia</taxon>
        <taxon>Curculionidae</taxon>
        <taxon>Scolytinae</taxon>
        <taxon>Hypothenemus</taxon>
    </lineage>
</organism>